<dbReference type="Pfam" id="PF06140">
    <property type="entry name" value="Ifi-6-16"/>
    <property type="match status" value="1"/>
</dbReference>
<comment type="similarity">
    <text evidence="2">Belongs to the IFI6/IFI27 family.</text>
</comment>
<feature type="transmembrane region" description="Helical" evidence="6">
    <location>
        <begin position="330"/>
        <end position="347"/>
    </location>
</feature>
<keyword evidence="8" id="KW-1185">Reference proteome</keyword>
<sequence length="348" mass="38591">MILSDKKLFAIVLYSAFVKNKFLIPNRDIWENAWVIGISGAIALGLVGALIAPFILSAIIEALGFGVEGIAAESFASWFMSLYEGTIVRGSLVSILQSIGAAGLGTLGTTISSGFGAAIGTLIGAIGGSKLASYLREMDLNETEKQMLESFIKIEESVYQNNDIIMIFTLMPALLYNDTILKCFSETFISCSPFANSKLFRFNFKENKLKSEEERVNNTVYNLLIDNCNKSRIEYIFHDDYLVGYNLNLIDYKPSNLMINLLVEVWNIINGNIIINIPDIDKIRDQINDQIHRIDINKFSSKIRNIAIGLVGALVAPIILSAIIYGLGFGVGHCSKFICLLVYVIIWR</sequence>
<dbReference type="Proteomes" id="UP000234323">
    <property type="component" value="Unassembled WGS sequence"/>
</dbReference>
<dbReference type="InterPro" id="IPR038213">
    <property type="entry name" value="IFI6/IFI27-like_sf"/>
</dbReference>
<evidence type="ECO:0000256" key="2">
    <source>
        <dbReference type="ARBA" id="ARBA00007262"/>
    </source>
</evidence>
<evidence type="ECO:0000256" key="1">
    <source>
        <dbReference type="ARBA" id="ARBA00004141"/>
    </source>
</evidence>
<feature type="transmembrane region" description="Helical" evidence="6">
    <location>
        <begin position="306"/>
        <end position="324"/>
    </location>
</feature>
<keyword evidence="3 6" id="KW-0812">Transmembrane</keyword>
<feature type="transmembrane region" description="Helical" evidence="6">
    <location>
        <begin position="95"/>
        <end position="128"/>
    </location>
</feature>
<keyword evidence="4 6" id="KW-1133">Transmembrane helix</keyword>
<dbReference type="VEuPathDB" id="FungiDB:FUN_021562"/>
<comment type="subcellular location">
    <subcellularLocation>
        <location evidence="1">Membrane</location>
        <topology evidence="1">Multi-pass membrane protein</topology>
    </subcellularLocation>
</comment>
<feature type="transmembrane region" description="Helical" evidence="6">
    <location>
        <begin position="33"/>
        <end position="56"/>
    </location>
</feature>
<dbReference type="AlphaFoldDB" id="A0A2I1G5F7"/>
<evidence type="ECO:0000313" key="8">
    <source>
        <dbReference type="Proteomes" id="UP000234323"/>
    </source>
</evidence>
<organism evidence="7 8">
    <name type="scientific">Rhizophagus irregularis</name>
    <dbReference type="NCBI Taxonomy" id="588596"/>
    <lineage>
        <taxon>Eukaryota</taxon>
        <taxon>Fungi</taxon>
        <taxon>Fungi incertae sedis</taxon>
        <taxon>Mucoromycota</taxon>
        <taxon>Glomeromycotina</taxon>
        <taxon>Glomeromycetes</taxon>
        <taxon>Glomerales</taxon>
        <taxon>Glomeraceae</taxon>
        <taxon>Rhizophagus</taxon>
    </lineage>
</organism>
<protein>
    <submittedName>
        <fullName evidence="7">Uncharacterized protein</fullName>
    </submittedName>
</protein>
<dbReference type="VEuPathDB" id="FungiDB:RhiirA1_488689"/>
<dbReference type="Gene3D" id="6.10.110.10">
    <property type="match status" value="1"/>
</dbReference>
<dbReference type="PANTHER" id="PTHR16932:SF18">
    <property type="entry name" value="INTERFERON, ALPHA-INDUCIBLE PROTEIN 27-LIKE 2"/>
    <property type="match status" value="1"/>
</dbReference>
<dbReference type="EMBL" id="LLXI01000171">
    <property type="protein sequence ID" value="PKY41878.1"/>
    <property type="molecule type" value="Genomic_DNA"/>
</dbReference>
<dbReference type="VEuPathDB" id="FungiDB:RhiirA1_530769"/>
<reference evidence="7 8" key="1">
    <citation type="submission" date="2015-10" db="EMBL/GenBank/DDBJ databases">
        <title>Genome analyses suggest a sexual origin of heterokaryosis in a supposedly ancient asexual fungus.</title>
        <authorList>
            <person name="Ropars J."/>
            <person name="Sedzielewska K."/>
            <person name="Noel J."/>
            <person name="Charron P."/>
            <person name="Farinelli L."/>
            <person name="Marton T."/>
            <person name="Kruger M."/>
            <person name="Pelin A."/>
            <person name="Brachmann A."/>
            <person name="Corradi N."/>
        </authorList>
    </citation>
    <scope>NUCLEOTIDE SEQUENCE [LARGE SCALE GENOMIC DNA]</scope>
    <source>
        <strain evidence="7 8">A4</strain>
    </source>
</reference>
<keyword evidence="5 6" id="KW-0472">Membrane</keyword>
<evidence type="ECO:0000256" key="6">
    <source>
        <dbReference type="SAM" id="Phobius"/>
    </source>
</evidence>
<gene>
    <name evidence="7" type="ORF">RhiirA4_417011</name>
</gene>
<dbReference type="GO" id="GO:0016020">
    <property type="term" value="C:membrane"/>
    <property type="evidence" value="ECO:0007669"/>
    <property type="project" value="UniProtKB-SubCell"/>
</dbReference>
<proteinExistence type="inferred from homology"/>
<dbReference type="PANTHER" id="PTHR16932">
    <property type="entry name" value="INTERFERON ALPHA-INDUCIBLE PROTEIN 27"/>
    <property type="match status" value="1"/>
</dbReference>
<evidence type="ECO:0000256" key="4">
    <source>
        <dbReference type="ARBA" id="ARBA00022989"/>
    </source>
</evidence>
<evidence type="ECO:0000256" key="5">
    <source>
        <dbReference type="ARBA" id="ARBA00023136"/>
    </source>
</evidence>
<dbReference type="VEuPathDB" id="FungiDB:RhiirFUN_003388"/>
<dbReference type="InterPro" id="IPR009311">
    <property type="entry name" value="IFI6/IFI27-like"/>
</dbReference>
<name>A0A2I1G5F7_9GLOM</name>
<dbReference type="VEuPathDB" id="FungiDB:FUN_021556"/>
<accession>A0A2I1G5F7</accession>
<evidence type="ECO:0000256" key="3">
    <source>
        <dbReference type="ARBA" id="ARBA00022692"/>
    </source>
</evidence>
<evidence type="ECO:0000313" key="7">
    <source>
        <dbReference type="EMBL" id="PKY41878.1"/>
    </source>
</evidence>
<dbReference type="VEuPathDB" id="FungiDB:RhiirFUN_003379"/>
<comment type="caution">
    <text evidence="7">The sequence shown here is derived from an EMBL/GenBank/DDBJ whole genome shotgun (WGS) entry which is preliminary data.</text>
</comment>